<feature type="transmembrane region" description="Helical" evidence="1">
    <location>
        <begin position="152"/>
        <end position="172"/>
    </location>
</feature>
<feature type="transmembrane region" description="Helical" evidence="1">
    <location>
        <begin position="94"/>
        <end position="113"/>
    </location>
</feature>
<feature type="transmembrane region" description="Helical" evidence="1">
    <location>
        <begin position="56"/>
        <end position="73"/>
    </location>
</feature>
<keyword evidence="1" id="KW-0472">Membrane</keyword>
<dbReference type="AlphaFoldDB" id="A0A3N4VJK9"/>
<evidence type="ECO:0000256" key="1">
    <source>
        <dbReference type="SAM" id="Phobius"/>
    </source>
</evidence>
<keyword evidence="3" id="KW-1185">Reference proteome</keyword>
<proteinExistence type="predicted"/>
<feature type="transmembrane region" description="Helical" evidence="1">
    <location>
        <begin position="21"/>
        <end position="44"/>
    </location>
</feature>
<feature type="transmembrane region" description="Helical" evidence="1">
    <location>
        <begin position="192"/>
        <end position="212"/>
    </location>
</feature>
<organism evidence="2 3">
    <name type="scientific">Vulcaniibacterium tengchongense</name>
    <dbReference type="NCBI Taxonomy" id="1273429"/>
    <lineage>
        <taxon>Bacteria</taxon>
        <taxon>Pseudomonadati</taxon>
        <taxon>Pseudomonadota</taxon>
        <taxon>Gammaproteobacteria</taxon>
        <taxon>Lysobacterales</taxon>
        <taxon>Lysobacteraceae</taxon>
        <taxon>Vulcaniibacterium</taxon>
    </lineage>
</organism>
<keyword evidence="1" id="KW-0812">Transmembrane</keyword>
<evidence type="ECO:0008006" key="4">
    <source>
        <dbReference type="Google" id="ProtNLM"/>
    </source>
</evidence>
<dbReference type="InterPro" id="IPR049713">
    <property type="entry name" value="Pr6Pr-like"/>
</dbReference>
<keyword evidence="1" id="KW-1133">Transmembrane helix</keyword>
<sequence>MHGIVSASPPAPQARGGRLGAAGVALVALAALVLQYALLLRATWDGAGPFAATVRFLSYFTVLSNLLVVLVAARAAGLERLPAFWAKPRTRAAAALYIAVTGLVYLAVLRHLWQPSGWQWWADAGLHYATPALYLAWWLLAAPHGRLGPRDLGAWLLFPLGFALWAFLRGAWVHEYPYPFLDVDTLGWARVLGNVGRVLGLFLLLGGALLGLDRMLGRAGRARPGVGSG</sequence>
<dbReference type="EMBL" id="RKQN01000003">
    <property type="protein sequence ID" value="RPE77217.1"/>
    <property type="molecule type" value="Genomic_DNA"/>
</dbReference>
<feature type="transmembrane region" description="Helical" evidence="1">
    <location>
        <begin position="119"/>
        <end position="140"/>
    </location>
</feature>
<gene>
    <name evidence="2" type="ORF">EDC50_2482</name>
</gene>
<comment type="caution">
    <text evidence="2">The sequence shown here is derived from an EMBL/GenBank/DDBJ whole genome shotgun (WGS) entry which is preliminary data.</text>
</comment>
<dbReference type="RefSeq" id="WP_242003006.1">
    <property type="nucleotide sequence ID" value="NZ_RKQN01000003.1"/>
</dbReference>
<name>A0A3N4VJK9_9GAMM</name>
<reference evidence="2 3" key="1">
    <citation type="submission" date="2018-11" db="EMBL/GenBank/DDBJ databases">
        <title>Genomic Encyclopedia of Type Strains, Phase IV (KMG-IV): sequencing the most valuable type-strain genomes for metagenomic binning, comparative biology and taxonomic classification.</title>
        <authorList>
            <person name="Goeker M."/>
        </authorList>
    </citation>
    <scope>NUCLEOTIDE SEQUENCE [LARGE SCALE GENOMIC DNA]</scope>
    <source>
        <strain evidence="2 3">DSM 25623</strain>
    </source>
</reference>
<accession>A0A3N4VJK9</accession>
<evidence type="ECO:0000313" key="2">
    <source>
        <dbReference type="EMBL" id="RPE77217.1"/>
    </source>
</evidence>
<dbReference type="Proteomes" id="UP000269708">
    <property type="component" value="Unassembled WGS sequence"/>
</dbReference>
<protein>
    <recommendedName>
        <fullName evidence="4">FAR-17a/AIG1-like protein</fullName>
    </recommendedName>
</protein>
<dbReference type="NCBIfam" id="NF038065">
    <property type="entry name" value="Pr6Pr"/>
    <property type="match status" value="1"/>
</dbReference>
<evidence type="ECO:0000313" key="3">
    <source>
        <dbReference type="Proteomes" id="UP000269708"/>
    </source>
</evidence>